<proteinExistence type="predicted"/>
<dbReference type="Proteomes" id="UP000697802">
    <property type="component" value="Unassembled WGS sequence"/>
</dbReference>
<protein>
    <submittedName>
        <fullName evidence="2">Class I SAM-dependent methyltransferase</fullName>
    </submittedName>
</protein>
<evidence type="ECO:0000259" key="1">
    <source>
        <dbReference type="Pfam" id="PF13649"/>
    </source>
</evidence>
<evidence type="ECO:0000313" key="2">
    <source>
        <dbReference type="EMBL" id="NHB89169.1"/>
    </source>
</evidence>
<dbReference type="Pfam" id="PF13649">
    <property type="entry name" value="Methyltransf_25"/>
    <property type="match status" value="1"/>
</dbReference>
<reference evidence="2 3" key="1">
    <citation type="submission" date="2018-02" db="EMBL/GenBank/DDBJ databases">
        <authorList>
            <person name="Machado R.A."/>
        </authorList>
    </citation>
    <scope>NUCLEOTIDE SEQUENCE [LARGE SCALE GENOMIC DNA]</scope>
    <source>
        <strain evidence="2 3">T327</strain>
    </source>
</reference>
<name>A0ABX0GMW5_9GAMM</name>
<dbReference type="GO" id="GO:0008168">
    <property type="term" value="F:methyltransferase activity"/>
    <property type="evidence" value="ECO:0007669"/>
    <property type="project" value="UniProtKB-KW"/>
</dbReference>
<keyword evidence="3" id="KW-1185">Reference proteome</keyword>
<dbReference type="GO" id="GO:0032259">
    <property type="term" value="P:methylation"/>
    <property type="evidence" value="ECO:0007669"/>
    <property type="project" value="UniProtKB-KW"/>
</dbReference>
<dbReference type="SUPFAM" id="SSF53335">
    <property type="entry name" value="S-adenosyl-L-methionine-dependent methyltransferases"/>
    <property type="match status" value="1"/>
</dbReference>
<gene>
    <name evidence="2" type="ORF">C5471_16300</name>
</gene>
<dbReference type="InterPro" id="IPR029063">
    <property type="entry name" value="SAM-dependent_MTases_sf"/>
</dbReference>
<dbReference type="PANTHER" id="PTHR43464">
    <property type="entry name" value="METHYLTRANSFERASE"/>
    <property type="match status" value="1"/>
</dbReference>
<comment type="caution">
    <text evidence="2">The sequence shown here is derived from an EMBL/GenBank/DDBJ whole genome shotgun (WGS) entry which is preliminary data.</text>
</comment>
<keyword evidence="2" id="KW-0489">Methyltransferase</keyword>
<organism evidence="2 3">
    <name type="scientific">Photorhabdus tasmaniensis</name>
    <dbReference type="NCBI Taxonomy" id="1004159"/>
    <lineage>
        <taxon>Bacteria</taxon>
        <taxon>Pseudomonadati</taxon>
        <taxon>Pseudomonadota</taxon>
        <taxon>Gammaproteobacteria</taxon>
        <taxon>Enterobacterales</taxon>
        <taxon>Morganellaceae</taxon>
        <taxon>Photorhabdus</taxon>
    </lineage>
</organism>
<dbReference type="Gene3D" id="3.40.50.150">
    <property type="entry name" value="Vaccinia Virus protein VP39"/>
    <property type="match status" value="1"/>
</dbReference>
<dbReference type="CDD" id="cd02440">
    <property type="entry name" value="AdoMet_MTases"/>
    <property type="match status" value="1"/>
</dbReference>
<keyword evidence="2" id="KW-0808">Transferase</keyword>
<evidence type="ECO:0000313" key="3">
    <source>
        <dbReference type="Proteomes" id="UP000697802"/>
    </source>
</evidence>
<feature type="domain" description="Methyltransferase" evidence="1">
    <location>
        <begin position="53"/>
        <end position="147"/>
    </location>
</feature>
<dbReference type="EMBL" id="PUJU01000037">
    <property type="protein sequence ID" value="NHB89169.1"/>
    <property type="molecule type" value="Genomic_DNA"/>
</dbReference>
<accession>A0ABX0GMW5</accession>
<dbReference type="RefSeq" id="WP_133816085.1">
    <property type="nucleotide sequence ID" value="NZ_CAWPIF010000037.1"/>
</dbReference>
<dbReference type="PANTHER" id="PTHR43464:SF82">
    <property type="entry name" value="METHYLTRANSFERASE DOMAIN-CONTAINING PROTEIN"/>
    <property type="match status" value="1"/>
</dbReference>
<sequence>MNRVIEMNALAWDMRTAVHINSEFYGLNRFMKGHCTLPKIDKQLLGEIRGKRVLHLQCHFGLDTLSIARYGGICTGLDISAVAINKARELAEKMGIKADFLVRDIHELSKFDHGTFDMIYTSYGVLYWVSDLFRWATDIKKLLSPQGRLIVIEYHPCLNILFPGSLAGEGGYFDRNVGITKVTSGTYADRKSDISYVETRWLHSLGSILQSVISGGLILKHFDEHRFSPYPIVPSLTERYSDGWGENCLEKSPPYLFSLVAERQDHV</sequence>
<dbReference type="InterPro" id="IPR041698">
    <property type="entry name" value="Methyltransf_25"/>
</dbReference>